<keyword evidence="3" id="KW-1185">Reference proteome</keyword>
<reference evidence="2" key="1">
    <citation type="submission" date="2021-01" db="EMBL/GenBank/DDBJ databases">
        <authorList>
            <consortium name="Genoscope - CEA"/>
            <person name="William W."/>
        </authorList>
    </citation>
    <scope>NUCLEOTIDE SEQUENCE</scope>
</reference>
<dbReference type="AlphaFoldDB" id="A0A8S1NDQ3"/>
<keyword evidence="1" id="KW-0812">Transmembrane</keyword>
<comment type="caution">
    <text evidence="2">The sequence shown here is derived from an EMBL/GenBank/DDBJ whole genome shotgun (WGS) entry which is preliminary data.</text>
</comment>
<proteinExistence type="predicted"/>
<protein>
    <submittedName>
        <fullName evidence="2">Uncharacterized protein</fullName>
    </submittedName>
</protein>
<feature type="transmembrane region" description="Helical" evidence="1">
    <location>
        <begin position="21"/>
        <end position="43"/>
    </location>
</feature>
<evidence type="ECO:0000256" key="1">
    <source>
        <dbReference type="SAM" id="Phobius"/>
    </source>
</evidence>
<dbReference type="EMBL" id="CAJJDM010000084">
    <property type="protein sequence ID" value="CAD8088456.1"/>
    <property type="molecule type" value="Genomic_DNA"/>
</dbReference>
<sequence>MPQTKCFFDIYNDNVEVYIMIFFNIPIWIMFIYNLIIIILAIRINSNFNSSLYSIYIYTAILAVCLIIPSLVNIFKIKSIIWKTIDLSLGSLIGFFNSFWYCYQALTDRLVFENGQFIYRIKENSAEQELAKI</sequence>
<name>A0A8S1NDQ3_PARPR</name>
<gene>
    <name evidence="2" type="ORF">PPRIM_AZ9-3.1.T0810059</name>
</gene>
<evidence type="ECO:0000313" key="2">
    <source>
        <dbReference type="EMBL" id="CAD8088456.1"/>
    </source>
</evidence>
<evidence type="ECO:0000313" key="3">
    <source>
        <dbReference type="Proteomes" id="UP000688137"/>
    </source>
</evidence>
<feature type="transmembrane region" description="Helical" evidence="1">
    <location>
        <begin position="55"/>
        <end position="75"/>
    </location>
</feature>
<keyword evidence="1" id="KW-1133">Transmembrane helix</keyword>
<accession>A0A8S1NDQ3</accession>
<organism evidence="2 3">
    <name type="scientific">Paramecium primaurelia</name>
    <dbReference type="NCBI Taxonomy" id="5886"/>
    <lineage>
        <taxon>Eukaryota</taxon>
        <taxon>Sar</taxon>
        <taxon>Alveolata</taxon>
        <taxon>Ciliophora</taxon>
        <taxon>Intramacronucleata</taxon>
        <taxon>Oligohymenophorea</taxon>
        <taxon>Peniculida</taxon>
        <taxon>Parameciidae</taxon>
        <taxon>Paramecium</taxon>
    </lineage>
</organism>
<keyword evidence="1" id="KW-0472">Membrane</keyword>
<dbReference type="Proteomes" id="UP000688137">
    <property type="component" value="Unassembled WGS sequence"/>
</dbReference>